<evidence type="ECO:0000256" key="2">
    <source>
        <dbReference type="ARBA" id="ARBA00022679"/>
    </source>
</evidence>
<keyword evidence="2 7" id="KW-0808">Transferase</keyword>
<dbReference type="FunFam" id="3.40.50.150:FF:000019">
    <property type="entry name" value="tRNA (adenine(58)-N(1))-methyltransferase TrmI"/>
    <property type="match status" value="1"/>
</dbReference>
<dbReference type="Pfam" id="PF08704">
    <property type="entry name" value="GCD14"/>
    <property type="match status" value="1"/>
</dbReference>
<dbReference type="EMBL" id="RHPJ01000003">
    <property type="protein sequence ID" value="TGO04507.1"/>
    <property type="molecule type" value="Genomic_DNA"/>
</dbReference>
<organism evidence="7 8">
    <name type="scientific">Serinibacter arcticus</name>
    <dbReference type="NCBI Taxonomy" id="1655435"/>
    <lineage>
        <taxon>Bacteria</taxon>
        <taxon>Bacillati</taxon>
        <taxon>Actinomycetota</taxon>
        <taxon>Actinomycetes</taxon>
        <taxon>Micrococcales</taxon>
        <taxon>Beutenbergiaceae</taxon>
        <taxon>Serinibacter</taxon>
    </lineage>
</organism>
<dbReference type="SUPFAM" id="SSF53335">
    <property type="entry name" value="S-adenosyl-L-methionine-dependent methyltransferases"/>
    <property type="match status" value="1"/>
</dbReference>
<name>A0A4Z1E432_9MICO</name>
<evidence type="ECO:0000313" key="8">
    <source>
        <dbReference type="Proteomes" id="UP000297318"/>
    </source>
</evidence>
<dbReference type="CDD" id="cd02440">
    <property type="entry name" value="AdoMet_MTases"/>
    <property type="match status" value="1"/>
</dbReference>
<dbReference type="PROSITE" id="PS51620">
    <property type="entry name" value="SAM_TRM61"/>
    <property type="match status" value="1"/>
</dbReference>
<keyword evidence="4" id="KW-0819">tRNA processing</keyword>
<dbReference type="GO" id="GO:0031515">
    <property type="term" value="C:tRNA (m1A) methyltransferase complex"/>
    <property type="evidence" value="ECO:0007669"/>
    <property type="project" value="InterPro"/>
</dbReference>
<evidence type="ECO:0000256" key="1">
    <source>
        <dbReference type="ARBA" id="ARBA00022603"/>
    </source>
</evidence>
<keyword evidence="3" id="KW-0949">S-adenosyl-L-methionine</keyword>
<proteinExistence type="predicted"/>
<comment type="caution">
    <text evidence="7">The sequence shown here is derived from an EMBL/GenBank/DDBJ whole genome shotgun (WGS) entry which is preliminary data.</text>
</comment>
<dbReference type="InterPro" id="IPR029063">
    <property type="entry name" value="SAM-dependent_MTases_sf"/>
</dbReference>
<evidence type="ECO:0000256" key="3">
    <source>
        <dbReference type="ARBA" id="ARBA00022691"/>
    </source>
</evidence>
<keyword evidence="1 7" id="KW-0489">Methyltransferase</keyword>
<dbReference type="FunFam" id="3.10.330.20:FF:000003">
    <property type="entry name" value="tRNA (Adenine(58)-N(1))-methyltransferase, mitochondrial isoform X1"/>
    <property type="match status" value="1"/>
</dbReference>
<protein>
    <submittedName>
        <fullName evidence="7">Protein-L-isoaspartate methyltransferase</fullName>
    </submittedName>
</protein>
<dbReference type="InterPro" id="IPR049470">
    <property type="entry name" value="TRM61_C"/>
</dbReference>
<dbReference type="InterPro" id="IPR014816">
    <property type="entry name" value="tRNA_MeTrfase_Gcd14"/>
</dbReference>
<dbReference type="OrthoDB" id="9781391at2"/>
<dbReference type="GO" id="GO:0030488">
    <property type="term" value="P:tRNA methylation"/>
    <property type="evidence" value="ECO:0007669"/>
    <property type="project" value="InterPro"/>
</dbReference>
<dbReference type="Pfam" id="PF14801">
    <property type="entry name" value="TrmI-like_N"/>
    <property type="match status" value="1"/>
</dbReference>
<dbReference type="Gene3D" id="3.10.330.20">
    <property type="match status" value="1"/>
</dbReference>
<evidence type="ECO:0000256" key="5">
    <source>
        <dbReference type="SAM" id="MobiDB-lite"/>
    </source>
</evidence>
<gene>
    <name evidence="7" type="ORF">SERN_2100</name>
</gene>
<evidence type="ECO:0000259" key="6">
    <source>
        <dbReference type="Pfam" id="PF08704"/>
    </source>
</evidence>
<feature type="region of interest" description="Disordered" evidence="5">
    <location>
        <begin position="286"/>
        <end position="380"/>
    </location>
</feature>
<feature type="region of interest" description="Disordered" evidence="5">
    <location>
        <begin position="1"/>
        <end position="46"/>
    </location>
</feature>
<keyword evidence="8" id="KW-1185">Reference proteome</keyword>
<accession>A0A4Z1E432</accession>
<feature type="compositionally biased region" description="Acidic residues" evidence="5">
    <location>
        <begin position="371"/>
        <end position="380"/>
    </location>
</feature>
<reference evidence="7 8" key="1">
    <citation type="submission" date="2018-11" db="EMBL/GenBank/DDBJ databases">
        <title>Complete genome sequencing of the Actinobacteria Serinibacter sp. K3-2.</title>
        <authorList>
            <person name="Rakitin A.L."/>
            <person name="Beletsky A.V."/>
            <person name="Mardanov A.V."/>
            <person name="Ravin N.V."/>
            <person name="Gromova A.S."/>
            <person name="Filippova S.N."/>
            <person name="Gal'Chenko V.F."/>
        </authorList>
    </citation>
    <scope>NUCLEOTIDE SEQUENCE [LARGE SCALE GENOMIC DNA]</scope>
    <source>
        <strain evidence="7 8">K3-2</strain>
    </source>
</reference>
<sequence>MTSELSGAEPSHAEPTGAAARRGPFREGDRVQITDPRGKPSTITLKTDGSFQTHRGYFRHTELIGRSEGTIVETSAGVPYLALRPLLSDHVLSMPRGAAVIYPKDSAQIVSMADVYPGARVVEAGVGSGALTMSLLRAVGDGGSLLSIERREDFAAIATGNVEAFFGASHPAWELAVGDLADVLPTARENGTVDRIVLDMLAPWENIEVAADALVPGGVLLAYVATTTQLSRFAEDLKADGRFTEPLASETMLREWHLEGLAVRPSHRMVAHTGFLVTTRRMADGVAAPLRRRRPARSTQSEDAEAQEALARDAARVQIGEDWTPEDFGERGVTAKKARRAGRHAEAIRDGAVARVDDVADTGDASSTDESSTDVTEEQP</sequence>
<dbReference type="PANTHER" id="PTHR12133">
    <property type="entry name" value="TRNA (ADENINE(58)-N(1))-METHYLTRANSFERASE"/>
    <property type="match status" value="1"/>
</dbReference>
<dbReference type="Gene3D" id="3.40.50.150">
    <property type="entry name" value="Vaccinia Virus protein VP39"/>
    <property type="match status" value="1"/>
</dbReference>
<feature type="compositionally biased region" description="Basic and acidic residues" evidence="5">
    <location>
        <begin position="24"/>
        <end position="38"/>
    </location>
</feature>
<dbReference type="GO" id="GO:0160107">
    <property type="term" value="F:tRNA (adenine(58)-N1)-methyltransferase activity"/>
    <property type="evidence" value="ECO:0007669"/>
    <property type="project" value="InterPro"/>
</dbReference>
<evidence type="ECO:0000256" key="4">
    <source>
        <dbReference type="ARBA" id="ARBA00022694"/>
    </source>
</evidence>
<dbReference type="Proteomes" id="UP000297318">
    <property type="component" value="Unassembled WGS sequence"/>
</dbReference>
<dbReference type="AlphaFoldDB" id="A0A4Z1E432"/>
<dbReference type="PANTHER" id="PTHR12133:SF1">
    <property type="entry name" value="TRNA (ADENINE(58)-N(1))-METHYLTRANSFERASE, MITOCHONDRIAL"/>
    <property type="match status" value="1"/>
</dbReference>
<feature type="domain" description="tRNA (adenine(58)-N(1))-methyltransferase catalytic subunit TRM61 C-terminal" evidence="6">
    <location>
        <begin position="92"/>
        <end position="257"/>
    </location>
</feature>
<evidence type="ECO:0000313" key="7">
    <source>
        <dbReference type="EMBL" id="TGO04507.1"/>
    </source>
</evidence>
<dbReference type="RefSeq" id="WP_135850093.1">
    <property type="nucleotide sequence ID" value="NZ_RHPJ01000003.1"/>
</dbReference>